<evidence type="ECO:0000313" key="2">
    <source>
        <dbReference type="EMBL" id="KAB5584484.1"/>
    </source>
</evidence>
<dbReference type="PANTHER" id="PTHR28348:SF1">
    <property type="entry name" value="UPF0193 PROTEIN EVG1"/>
    <property type="match status" value="1"/>
</dbReference>
<evidence type="ECO:0000256" key="1">
    <source>
        <dbReference type="SAM" id="MobiDB-lite"/>
    </source>
</evidence>
<evidence type="ECO:0000313" key="3">
    <source>
        <dbReference type="Proteomes" id="UP000327468"/>
    </source>
</evidence>
<feature type="compositionally biased region" description="Polar residues" evidence="1">
    <location>
        <begin position="178"/>
        <end position="193"/>
    </location>
</feature>
<feature type="region of interest" description="Disordered" evidence="1">
    <location>
        <begin position="276"/>
        <end position="306"/>
    </location>
</feature>
<keyword evidence="3" id="KW-1185">Reference proteome</keyword>
<protein>
    <submittedName>
        <fullName evidence="2">Uncharacterized protein</fullName>
    </submittedName>
</protein>
<feature type="compositionally biased region" description="Polar residues" evidence="1">
    <location>
        <begin position="295"/>
        <end position="306"/>
    </location>
</feature>
<dbReference type="AlphaFoldDB" id="A0A5N5PXU2"/>
<feature type="region of interest" description="Disordered" evidence="1">
    <location>
        <begin position="334"/>
        <end position="383"/>
    </location>
</feature>
<comment type="caution">
    <text evidence="2">The sequence shown here is derived from an EMBL/GenBank/DDBJ whole genome shotgun (WGS) entry which is preliminary data.</text>
</comment>
<accession>A0A5N5PXU2</accession>
<reference evidence="2 3" key="1">
    <citation type="submission" date="2019-06" db="EMBL/GenBank/DDBJ databases">
        <title>A chromosome-scale genome assembly of the striped catfish, Pangasianodon hypophthalmus.</title>
        <authorList>
            <person name="Wen M."/>
            <person name="Zahm M."/>
            <person name="Roques C."/>
            <person name="Cabau C."/>
            <person name="Klopp C."/>
            <person name="Donnadieu C."/>
            <person name="Jouanno E."/>
            <person name="Avarre J.-C."/>
            <person name="Campet M."/>
            <person name="Ha T.T.T."/>
            <person name="Dugue R."/>
            <person name="Lampietro C."/>
            <person name="Louis A."/>
            <person name="Herpin A."/>
            <person name="Echchiki A."/>
            <person name="Berthelot C."/>
            <person name="Parey E."/>
            <person name="Roest-Crollius H."/>
            <person name="Braasch I."/>
            <person name="Postlethwait J."/>
            <person name="Bobe J."/>
            <person name="Montfort J."/>
            <person name="Bouchez O."/>
            <person name="Begum T."/>
            <person name="Schartl M."/>
            <person name="Guiguen Y."/>
        </authorList>
    </citation>
    <scope>NUCLEOTIDE SEQUENCE [LARGE SCALE GENOMIC DNA]</scope>
    <source>
        <strain evidence="2 3">Indonesia</strain>
        <tissue evidence="2">Blood</tissue>
    </source>
</reference>
<feature type="compositionally biased region" description="Low complexity" evidence="1">
    <location>
        <begin position="118"/>
        <end position="127"/>
    </location>
</feature>
<dbReference type="PANTHER" id="PTHR28348">
    <property type="entry name" value="UPF0193 PROTEIN EVG1"/>
    <property type="match status" value="1"/>
</dbReference>
<dbReference type="InterPro" id="IPR007914">
    <property type="entry name" value="UPF0193"/>
</dbReference>
<feature type="region of interest" description="Disordered" evidence="1">
    <location>
        <begin position="470"/>
        <end position="560"/>
    </location>
</feature>
<dbReference type="Pfam" id="PF05250">
    <property type="entry name" value="UPF0193"/>
    <property type="match status" value="1"/>
</dbReference>
<dbReference type="EMBL" id="VFJC01000003">
    <property type="protein sequence ID" value="KAB5584484.1"/>
    <property type="molecule type" value="Genomic_DNA"/>
</dbReference>
<name>A0A5N5PXU2_PANHP</name>
<organism evidence="2 3">
    <name type="scientific">Pangasianodon hypophthalmus</name>
    <name type="common">Striped catfish</name>
    <name type="synonym">Helicophagus hypophthalmus</name>
    <dbReference type="NCBI Taxonomy" id="310915"/>
    <lineage>
        <taxon>Eukaryota</taxon>
        <taxon>Metazoa</taxon>
        <taxon>Chordata</taxon>
        <taxon>Craniata</taxon>
        <taxon>Vertebrata</taxon>
        <taxon>Euteleostomi</taxon>
        <taxon>Actinopterygii</taxon>
        <taxon>Neopterygii</taxon>
        <taxon>Teleostei</taxon>
        <taxon>Ostariophysi</taxon>
        <taxon>Siluriformes</taxon>
        <taxon>Pangasiidae</taxon>
        <taxon>Pangasianodon</taxon>
    </lineage>
</organism>
<feature type="region of interest" description="Disordered" evidence="1">
    <location>
        <begin position="105"/>
        <end position="129"/>
    </location>
</feature>
<feature type="compositionally biased region" description="Basic and acidic residues" evidence="1">
    <location>
        <begin position="512"/>
        <end position="531"/>
    </location>
</feature>
<feature type="region of interest" description="Disordered" evidence="1">
    <location>
        <begin position="177"/>
        <end position="196"/>
    </location>
</feature>
<gene>
    <name evidence="2" type="ORF">PHYPO_G00108090</name>
</gene>
<dbReference type="Proteomes" id="UP000327468">
    <property type="component" value="Chromosome 2"/>
</dbReference>
<sequence length="628" mass="71179">MQLQDVEDVLHMQLQDVEDVPSLISEALWCDGEAQHTDQTVLKLCAVKLVDFRKIQRLNSKIISEEHLLTGDKSSMLDADQETLQAQLKMSSVRLVDYRKANAEAEPQDEAYDHEYNSSDFISSSKSSRFDGDQQTLHAQLKIGLVKLVDCGKIQSRKATAEGEPEDRAYDHEYKNSGFISSIPDQSSRSAGDQKTLKDQLKMSLVKLVDCGKIQSRKAIAEGRPEDGAYDHEYKHSDFISSSKSSMSDGDHQTLQAQLKMSSVRLVDCRKIRNRKATAESEPEDETYDYESKNNDCIPSSKTSRFDGDQQTLEAQLKVCLVRLVDCGKIQSKKATAEGEPEDGVYDHESSYSNFVSRSESSQSSSDQEDGNTSQEQMIKRKSPRKVNNLTGCYSACVTNEVVCLVSKMERMKSGTAHGRNSNKGLWDCPRFKYSKDTQELMQVMMRESRLTNFQQRQINNQLKKGGALPLICNPTSSTAPPQPELRVSKGPVLSSRPQKRSAEKCSAGDSYTRERFQPSATRDQEKEKCRLQNILATGQAETHPSRSHTRPANRMEDTERDRFQEVLDEIEERRQFLEEMNALGRGKQYHHIINTEISQKIRELELIDRARSKAIRMKEGKKENSEE</sequence>
<proteinExistence type="predicted"/>